<feature type="signal peptide" evidence="1">
    <location>
        <begin position="1"/>
        <end position="27"/>
    </location>
</feature>
<dbReference type="Gene3D" id="2.50.20.10">
    <property type="entry name" value="Lipoprotein localisation LolA/LolB/LppX"/>
    <property type="match status" value="1"/>
</dbReference>
<dbReference type="AlphaFoldDB" id="A0AAE6RE73"/>
<reference evidence="2 3" key="1">
    <citation type="submission" date="2019-05" db="EMBL/GenBank/DDBJ databases">
        <title>Complete genome sequence of Pseudomonas Pseudomonas resinovorans.</title>
        <authorList>
            <person name="Chen H.-P."/>
        </authorList>
    </citation>
    <scope>NUCLEOTIDE SEQUENCE [LARGE SCALE GENOMIC DNA]</scope>
    <source>
        <strain evidence="2 3">TCU-CK1</strain>
    </source>
</reference>
<dbReference type="CDD" id="cd16329">
    <property type="entry name" value="LolA_like"/>
    <property type="match status" value="1"/>
</dbReference>
<keyword evidence="1" id="KW-0732">Signal</keyword>
<evidence type="ECO:0000313" key="2">
    <source>
        <dbReference type="EMBL" id="QHB28816.1"/>
    </source>
</evidence>
<protein>
    <recommendedName>
        <fullName evidence="4">DUF1329 domain-containing protein</fullName>
    </recommendedName>
</protein>
<dbReference type="Proteomes" id="UP000464593">
    <property type="component" value="Chromosome"/>
</dbReference>
<evidence type="ECO:0000313" key="3">
    <source>
        <dbReference type="Proteomes" id="UP000464593"/>
    </source>
</evidence>
<evidence type="ECO:0008006" key="4">
    <source>
        <dbReference type="Google" id="ProtNLM"/>
    </source>
</evidence>
<gene>
    <name evidence="2" type="ORF">TCK1_3470</name>
</gene>
<proteinExistence type="predicted"/>
<evidence type="ECO:0000256" key="1">
    <source>
        <dbReference type="SAM" id="SignalP"/>
    </source>
</evidence>
<sequence length="467" mass="51703">MLNNWSLPPKSLACAIFCLGVSNASQAAVSEAEAKALGTTLTRFGSEMAGNADGSIPAYTGGLQAPAGYDVEKNKTYPNPYANEKPLYSIDAKNLSKYEDMVTEGNKAMLRKFPSYRLDVYPTHRSVRYPDAIQENTVKNATTVELTGPVMGDGMKGAAPDGLPFAGVPFPIPKNGYEVIWNHKQSYAPAVMHHLSSAFLVDPNGGITDLPKTNQYHLRPWYDANNKLRGETFNATTGFSARLTTPPSAAGTVFLNYYLPSGQQEVWFYTPGQRRVRKAPEFAYDIPIAAYGGVLTWDELWGFTGRTDRFDFKLVGKKEMIVPYNVFTITNNVPLRGQLGKQHVNPDALRWEKHRVWVVEADRKAGARHAYKKRRFYIDEDSWCIVASESYDDGGNLWRVGNMQTFPAYNVGGTNNVGWIFNDLIKGNYFAVNMWGGDEDSIVKNYPGSEGLRIPTTPSAVAAGSVR</sequence>
<dbReference type="InterPro" id="IPR010752">
    <property type="entry name" value="DUF1329"/>
</dbReference>
<accession>A0AAE6RE73</accession>
<feature type="chain" id="PRO_5041959971" description="DUF1329 domain-containing protein" evidence="1">
    <location>
        <begin position="28"/>
        <end position="467"/>
    </location>
</feature>
<dbReference type="RefSeq" id="WP_159266430.1">
    <property type="nucleotide sequence ID" value="NZ_CP040324.1"/>
</dbReference>
<dbReference type="EMBL" id="CP040324">
    <property type="protein sequence ID" value="QHB28816.1"/>
    <property type="molecule type" value="Genomic_DNA"/>
</dbReference>
<dbReference type="Pfam" id="PF07044">
    <property type="entry name" value="DUF1329"/>
    <property type="match status" value="1"/>
</dbReference>
<organism evidence="2 3">
    <name type="scientific">Pseudomonas monteilii</name>
    <dbReference type="NCBI Taxonomy" id="76759"/>
    <lineage>
        <taxon>Bacteria</taxon>
        <taxon>Pseudomonadati</taxon>
        <taxon>Pseudomonadota</taxon>
        <taxon>Gammaproteobacteria</taxon>
        <taxon>Pseudomonadales</taxon>
        <taxon>Pseudomonadaceae</taxon>
        <taxon>Pseudomonas</taxon>
    </lineage>
</organism>
<name>A0AAE6RE73_9PSED</name>